<name>A0A413R696_9FIRM</name>
<keyword evidence="8" id="KW-1185">Reference proteome</keyword>
<keyword evidence="3" id="KW-0028">Amino-acid biosynthesis</keyword>
<dbReference type="PANTHER" id="PTHR46832:SF1">
    <property type="entry name" value="5'-METHYLTHIOADENOSINE_S-ADENOSYLHOMOCYSTEINE NUCLEOSIDASE"/>
    <property type="match status" value="1"/>
</dbReference>
<reference evidence="7 8" key="1">
    <citation type="submission" date="2018-08" db="EMBL/GenBank/DDBJ databases">
        <title>A genome reference for cultivated species of the human gut microbiota.</title>
        <authorList>
            <person name="Zou Y."/>
            <person name="Xue W."/>
            <person name="Luo G."/>
        </authorList>
    </citation>
    <scope>NUCLEOTIDE SEQUENCE [LARGE SCALE GENOMIC DNA]</scope>
    <source>
        <strain evidence="7 8">AM44-11BH</strain>
    </source>
</reference>
<keyword evidence="4 7" id="KW-0378">Hydrolase</keyword>
<dbReference type="GO" id="GO:0019509">
    <property type="term" value="P:L-methionine salvage from methylthioadenosine"/>
    <property type="evidence" value="ECO:0007669"/>
    <property type="project" value="UniProtKB-UniPathway"/>
</dbReference>
<keyword evidence="5" id="KW-0486">Methionine biosynthesis</keyword>
<dbReference type="Proteomes" id="UP000284779">
    <property type="component" value="Unassembled WGS sequence"/>
</dbReference>
<dbReference type="NCBIfam" id="NF004079">
    <property type="entry name" value="PRK05584.1"/>
    <property type="match status" value="1"/>
</dbReference>
<dbReference type="GO" id="GO:0009164">
    <property type="term" value="P:nucleoside catabolic process"/>
    <property type="evidence" value="ECO:0007669"/>
    <property type="project" value="InterPro"/>
</dbReference>
<dbReference type="EMBL" id="QSFD01000009">
    <property type="protein sequence ID" value="RHA17447.1"/>
    <property type="molecule type" value="Genomic_DNA"/>
</dbReference>
<evidence type="ECO:0000256" key="2">
    <source>
        <dbReference type="ARBA" id="ARBA00011974"/>
    </source>
</evidence>
<comment type="pathway">
    <text evidence="1">Amino-acid biosynthesis; L-methionine biosynthesis via salvage pathway; S-methyl-5-thio-alpha-D-ribose 1-phosphate from S-methyl-5'-thioadenosine (hydrolase route): step 1/2.</text>
</comment>
<comment type="caution">
    <text evidence="7">The sequence shown here is derived from an EMBL/GenBank/DDBJ whole genome shotgun (WGS) entry which is preliminary data.</text>
</comment>
<dbReference type="GO" id="GO:0008930">
    <property type="term" value="F:methylthioadenosine nucleosidase activity"/>
    <property type="evidence" value="ECO:0007669"/>
    <property type="project" value="InterPro"/>
</dbReference>
<evidence type="ECO:0000259" key="6">
    <source>
        <dbReference type="Pfam" id="PF01048"/>
    </source>
</evidence>
<accession>A0A413R696</accession>
<dbReference type="InterPro" id="IPR035994">
    <property type="entry name" value="Nucleoside_phosphorylase_sf"/>
</dbReference>
<evidence type="ECO:0000256" key="4">
    <source>
        <dbReference type="ARBA" id="ARBA00022801"/>
    </source>
</evidence>
<protein>
    <recommendedName>
        <fullName evidence="2">adenosylhomocysteine nucleosidase</fullName>
        <ecNumber evidence="2">3.2.2.9</ecNumber>
    </recommendedName>
</protein>
<feature type="domain" description="Nucleoside phosphorylase" evidence="6">
    <location>
        <begin position="2"/>
        <end position="224"/>
    </location>
</feature>
<dbReference type="InterPro" id="IPR010049">
    <property type="entry name" value="MTA_SAH_Nsdase"/>
</dbReference>
<dbReference type="CDD" id="cd09008">
    <property type="entry name" value="MTAN"/>
    <property type="match status" value="1"/>
</dbReference>
<dbReference type="GO" id="GO:0008782">
    <property type="term" value="F:adenosylhomocysteine nucleosidase activity"/>
    <property type="evidence" value="ECO:0007669"/>
    <property type="project" value="UniProtKB-EC"/>
</dbReference>
<evidence type="ECO:0000313" key="8">
    <source>
        <dbReference type="Proteomes" id="UP000284779"/>
    </source>
</evidence>
<dbReference type="Pfam" id="PF01048">
    <property type="entry name" value="PNP_UDP_1"/>
    <property type="match status" value="1"/>
</dbReference>
<dbReference type="AlphaFoldDB" id="A0A413R696"/>
<dbReference type="RefSeq" id="WP_117971163.1">
    <property type="nucleotide sequence ID" value="NZ_CAUBDO010000005.1"/>
</dbReference>
<dbReference type="PANTHER" id="PTHR46832">
    <property type="entry name" value="5'-METHYLTHIOADENOSINE/S-ADENOSYLHOMOCYSTEINE NUCLEOSIDASE"/>
    <property type="match status" value="1"/>
</dbReference>
<dbReference type="InterPro" id="IPR000845">
    <property type="entry name" value="Nucleoside_phosphorylase_d"/>
</dbReference>
<dbReference type="SUPFAM" id="SSF53167">
    <property type="entry name" value="Purine and uridine phosphorylases"/>
    <property type="match status" value="1"/>
</dbReference>
<sequence length="230" mass="24510">MLGIIGAMDVEVNSIKSELENVEIKNIAAMDFYKGTLAGKEVVVVKCGVGKVNAAICAQILVSVFGVSALVNTGVAGSLNNDINICDIVVSTSALEHDMDVTALGYAKGVIPDMDQSEFKADENLIKLAKDSAEEAGLDVKIFEGKVVSGDRFIGTHEAKVYLRDTFNGDCAEMEGASIAHTAYLNKTPYVVIRAISDKADGGAQMDYPTFEAKAAENSIKLINCMIKNY</sequence>
<dbReference type="Gene3D" id="3.40.50.1580">
    <property type="entry name" value="Nucleoside phosphorylase domain"/>
    <property type="match status" value="1"/>
</dbReference>
<evidence type="ECO:0000313" key="7">
    <source>
        <dbReference type="EMBL" id="RHA17447.1"/>
    </source>
</evidence>
<dbReference type="GO" id="GO:0019284">
    <property type="term" value="P:L-methionine salvage from S-adenosylmethionine"/>
    <property type="evidence" value="ECO:0007669"/>
    <property type="project" value="TreeGrafter"/>
</dbReference>
<organism evidence="7 8">
    <name type="scientific">Eubacterium ventriosum</name>
    <dbReference type="NCBI Taxonomy" id="39496"/>
    <lineage>
        <taxon>Bacteria</taxon>
        <taxon>Bacillati</taxon>
        <taxon>Bacillota</taxon>
        <taxon>Clostridia</taxon>
        <taxon>Eubacteriales</taxon>
        <taxon>Eubacteriaceae</taxon>
        <taxon>Eubacterium</taxon>
    </lineage>
</organism>
<gene>
    <name evidence="7" type="ORF">DW944_09675</name>
</gene>
<dbReference type="GO" id="GO:0005829">
    <property type="term" value="C:cytosol"/>
    <property type="evidence" value="ECO:0007669"/>
    <property type="project" value="TreeGrafter"/>
</dbReference>
<dbReference type="NCBIfam" id="TIGR01704">
    <property type="entry name" value="MTA_SAH-Nsdase"/>
    <property type="match status" value="1"/>
</dbReference>
<evidence type="ECO:0000256" key="5">
    <source>
        <dbReference type="ARBA" id="ARBA00023167"/>
    </source>
</evidence>
<dbReference type="UniPathway" id="UPA00904">
    <property type="reaction ID" value="UER00871"/>
</dbReference>
<proteinExistence type="predicted"/>
<evidence type="ECO:0000256" key="3">
    <source>
        <dbReference type="ARBA" id="ARBA00022605"/>
    </source>
</evidence>
<keyword evidence="7" id="KW-0326">Glycosidase</keyword>
<evidence type="ECO:0000256" key="1">
    <source>
        <dbReference type="ARBA" id="ARBA00004945"/>
    </source>
</evidence>
<dbReference type="EC" id="3.2.2.9" evidence="2"/>